<dbReference type="Proteomes" id="UP000218505">
    <property type="component" value="Chromosome"/>
</dbReference>
<keyword evidence="2" id="KW-1185">Reference proteome</keyword>
<dbReference type="EMBL" id="CP023445">
    <property type="protein sequence ID" value="ATE52094.1"/>
    <property type="molecule type" value="Genomic_DNA"/>
</dbReference>
<dbReference type="RefSeq" id="WP_096491128.1">
    <property type="nucleotide sequence ID" value="NZ_CP023445.1"/>
</dbReference>
<name>A0A290YZB9_9PSEU</name>
<dbReference type="AlphaFoldDB" id="A0A290YZB9"/>
<protein>
    <submittedName>
        <fullName evidence="1">Uncharacterized protein</fullName>
    </submittedName>
</protein>
<evidence type="ECO:0000313" key="2">
    <source>
        <dbReference type="Proteomes" id="UP000218505"/>
    </source>
</evidence>
<accession>A0A290YZB9</accession>
<dbReference type="KEGG" id="apre:CNX65_01320"/>
<gene>
    <name evidence="1" type="ORF">CNX65_01320</name>
</gene>
<proteinExistence type="predicted"/>
<reference evidence="1" key="1">
    <citation type="submission" date="2017-09" db="EMBL/GenBank/DDBJ databases">
        <title>Complete Genome Sequence of ansamitocin-producing Bacterium Actinosynnema pretiosum X47.</title>
        <authorList>
            <person name="Cao G."/>
            <person name="Zong G."/>
            <person name="Zhong C."/>
            <person name="Fu J."/>
        </authorList>
    </citation>
    <scope>NUCLEOTIDE SEQUENCE [LARGE SCALE GENOMIC DNA]</scope>
    <source>
        <strain evidence="1">X47</strain>
    </source>
</reference>
<sequence length="80" mass="8373">MSDPVIEARANLARAVKLHGRDHEITEQARAAYREARLVSYVTATVDAAPPLSPETRARVAAILAGAPALDTANGPEVAA</sequence>
<organism evidence="1 2">
    <name type="scientific">Actinosynnema pretiosum</name>
    <dbReference type="NCBI Taxonomy" id="42197"/>
    <lineage>
        <taxon>Bacteria</taxon>
        <taxon>Bacillati</taxon>
        <taxon>Actinomycetota</taxon>
        <taxon>Actinomycetes</taxon>
        <taxon>Pseudonocardiales</taxon>
        <taxon>Pseudonocardiaceae</taxon>
        <taxon>Actinosynnema</taxon>
    </lineage>
</organism>
<evidence type="ECO:0000313" key="1">
    <source>
        <dbReference type="EMBL" id="ATE52094.1"/>
    </source>
</evidence>